<sequence length="247" mass="28043">MTKSNLFILLLLLIIPVGLLLHTLALRAAYRDAKSHPMAKYEGDFRYHRTLPPYKHIAVDGTVRLKSKRKSRSSMYHVSAQIWVGPDQQGGLTYRQDMKPFLKTEVRNDTLYCWFEADNSRDWLAAVRSYRELEIKVPQIESISAGNLNMEIYQLAQQAPVALRFAHMNVAGISYVDVPFLDVKSNRALVHISGGRADTLRYELEDESYLTVNRFVAIREKELVRAGKGASFTLSGVTADPAMPQQK</sequence>
<dbReference type="RefSeq" id="WP_341838212.1">
    <property type="nucleotide sequence ID" value="NZ_CP149822.1"/>
</dbReference>
<evidence type="ECO:0000313" key="2">
    <source>
        <dbReference type="Proteomes" id="UP001485459"/>
    </source>
</evidence>
<accession>A0ABZ2YUH7</accession>
<keyword evidence="2" id="KW-1185">Reference proteome</keyword>
<gene>
    <name evidence="1" type="ORF">WJU16_10195</name>
</gene>
<reference evidence="2" key="1">
    <citation type="submission" date="2024-03" db="EMBL/GenBank/DDBJ databases">
        <title>Chitinophaga horti sp. nov., isolated from garden soil.</title>
        <authorList>
            <person name="Lee D.S."/>
            <person name="Han D.M."/>
            <person name="Baek J.H."/>
            <person name="Choi D.G."/>
            <person name="Jeon J.H."/>
            <person name="Jeon C.O."/>
        </authorList>
    </citation>
    <scope>NUCLEOTIDE SEQUENCE [LARGE SCALE GENOMIC DNA]</scope>
    <source>
        <strain evidence="2">GPA1</strain>
    </source>
</reference>
<organism evidence="1 2">
    <name type="scientific">Chitinophaga pollutisoli</name>
    <dbReference type="NCBI Taxonomy" id="3133966"/>
    <lineage>
        <taxon>Bacteria</taxon>
        <taxon>Pseudomonadati</taxon>
        <taxon>Bacteroidota</taxon>
        <taxon>Chitinophagia</taxon>
        <taxon>Chitinophagales</taxon>
        <taxon>Chitinophagaceae</taxon>
        <taxon>Chitinophaga</taxon>
    </lineage>
</organism>
<evidence type="ECO:0000313" key="1">
    <source>
        <dbReference type="EMBL" id="WZN43401.1"/>
    </source>
</evidence>
<dbReference type="EMBL" id="CP149822">
    <property type="protein sequence ID" value="WZN43401.1"/>
    <property type="molecule type" value="Genomic_DNA"/>
</dbReference>
<name>A0ABZ2YUH7_9BACT</name>
<protein>
    <recommendedName>
        <fullName evidence="3">DUF3108 domain-containing protein</fullName>
    </recommendedName>
</protein>
<evidence type="ECO:0008006" key="3">
    <source>
        <dbReference type="Google" id="ProtNLM"/>
    </source>
</evidence>
<dbReference type="Proteomes" id="UP001485459">
    <property type="component" value="Chromosome"/>
</dbReference>
<proteinExistence type="predicted"/>